<reference evidence="2 3" key="1">
    <citation type="submission" date="2023-03" db="EMBL/GenBank/DDBJ databases">
        <title>High recombination rates correlate with genetic variation in Cardiocondyla obscurior ants.</title>
        <authorList>
            <person name="Errbii M."/>
        </authorList>
    </citation>
    <scope>NUCLEOTIDE SEQUENCE [LARGE SCALE GENOMIC DNA]</scope>
    <source>
        <strain evidence="2">Alpha-2009</strain>
        <tissue evidence="2">Whole body</tissue>
    </source>
</reference>
<dbReference type="AlphaFoldDB" id="A0AAW2FTM7"/>
<dbReference type="Proteomes" id="UP001430953">
    <property type="component" value="Unassembled WGS sequence"/>
</dbReference>
<keyword evidence="3" id="KW-1185">Reference proteome</keyword>
<proteinExistence type="predicted"/>
<protein>
    <recommendedName>
        <fullName evidence="4">Secreted protein</fullName>
    </recommendedName>
</protein>
<name>A0AAW2FTM7_9HYME</name>
<dbReference type="EMBL" id="JADYXP020000008">
    <property type="protein sequence ID" value="KAL0118109.1"/>
    <property type="molecule type" value="Genomic_DNA"/>
</dbReference>
<evidence type="ECO:0000313" key="2">
    <source>
        <dbReference type="EMBL" id="KAL0118109.1"/>
    </source>
</evidence>
<comment type="caution">
    <text evidence="2">The sequence shown here is derived from an EMBL/GenBank/DDBJ whole genome shotgun (WGS) entry which is preliminary data.</text>
</comment>
<feature type="compositionally biased region" description="Basic and acidic residues" evidence="1">
    <location>
        <begin position="76"/>
        <end position="88"/>
    </location>
</feature>
<evidence type="ECO:0000313" key="3">
    <source>
        <dbReference type="Proteomes" id="UP001430953"/>
    </source>
</evidence>
<gene>
    <name evidence="2" type="ORF">PUN28_009049</name>
</gene>
<feature type="region of interest" description="Disordered" evidence="1">
    <location>
        <begin position="43"/>
        <end position="96"/>
    </location>
</feature>
<sequence length="96" mass="10682">MCWLDRVRFRFLMSVCTSLNTLLRHYPSRVPTAINTALHRSPVVETRSSAGSGPSSSLSTSSLARRVTSIVSTPGGRDDVATRAEEHVSRRKKRLR</sequence>
<evidence type="ECO:0000256" key="1">
    <source>
        <dbReference type="SAM" id="MobiDB-lite"/>
    </source>
</evidence>
<organism evidence="2 3">
    <name type="scientific">Cardiocondyla obscurior</name>
    <dbReference type="NCBI Taxonomy" id="286306"/>
    <lineage>
        <taxon>Eukaryota</taxon>
        <taxon>Metazoa</taxon>
        <taxon>Ecdysozoa</taxon>
        <taxon>Arthropoda</taxon>
        <taxon>Hexapoda</taxon>
        <taxon>Insecta</taxon>
        <taxon>Pterygota</taxon>
        <taxon>Neoptera</taxon>
        <taxon>Endopterygota</taxon>
        <taxon>Hymenoptera</taxon>
        <taxon>Apocrita</taxon>
        <taxon>Aculeata</taxon>
        <taxon>Formicoidea</taxon>
        <taxon>Formicidae</taxon>
        <taxon>Myrmicinae</taxon>
        <taxon>Cardiocondyla</taxon>
    </lineage>
</organism>
<accession>A0AAW2FTM7</accession>
<evidence type="ECO:0008006" key="4">
    <source>
        <dbReference type="Google" id="ProtNLM"/>
    </source>
</evidence>
<feature type="compositionally biased region" description="Low complexity" evidence="1">
    <location>
        <begin position="48"/>
        <end position="69"/>
    </location>
</feature>